<comment type="caution">
    <text evidence="3">The sequence shown here is derived from an EMBL/GenBank/DDBJ whole genome shotgun (WGS) entry which is preliminary data.</text>
</comment>
<dbReference type="PROSITE" id="PS00972">
    <property type="entry name" value="USP_1"/>
    <property type="match status" value="1"/>
</dbReference>
<dbReference type="InterPro" id="IPR038765">
    <property type="entry name" value="Papain-like_cys_pep_sf"/>
</dbReference>
<dbReference type="InterPro" id="IPR028889">
    <property type="entry name" value="USP"/>
</dbReference>
<reference evidence="3" key="1">
    <citation type="journal article" date="2017" name="Appl. Environ. Microbiol.">
        <title>Molecular characterization of an Endozoicomonas-like organism causing infection in king scallop Pecten maximus L.</title>
        <authorList>
            <person name="Cano I."/>
            <person name="van Aerle R."/>
            <person name="Ross S."/>
            <person name="Verner-Jeffreys D.W."/>
            <person name="Paley R.K."/>
            <person name="Rimmer G."/>
            <person name="Ryder D."/>
            <person name="Hooper P."/>
            <person name="Stone D."/>
            <person name="Feist S.W."/>
        </authorList>
    </citation>
    <scope>NUCLEOTIDE SEQUENCE</scope>
</reference>
<proteinExistence type="predicted"/>
<evidence type="ECO:0000259" key="2">
    <source>
        <dbReference type="PROSITE" id="PS50235"/>
    </source>
</evidence>
<dbReference type="PROSITE" id="PS50235">
    <property type="entry name" value="USP_3"/>
    <property type="match status" value="1"/>
</dbReference>
<organism evidence="3">
    <name type="scientific">invertebrate metagenome</name>
    <dbReference type="NCBI Taxonomy" id="1711999"/>
    <lineage>
        <taxon>unclassified sequences</taxon>
        <taxon>metagenomes</taxon>
        <taxon>organismal metagenomes</taxon>
    </lineage>
</organism>
<dbReference type="EMBL" id="NSIT01000146">
    <property type="protein sequence ID" value="PJE78648.1"/>
    <property type="molecule type" value="Genomic_DNA"/>
</dbReference>
<dbReference type="Gene3D" id="3.90.70.10">
    <property type="entry name" value="Cysteine proteinases"/>
    <property type="match status" value="1"/>
</dbReference>
<dbReference type="AlphaFoldDB" id="A0A2H9T608"/>
<name>A0A2H9T608_9ZZZZ</name>
<feature type="region of interest" description="Disordered" evidence="1">
    <location>
        <begin position="197"/>
        <end position="218"/>
    </location>
</feature>
<accession>A0A2H9T608</accession>
<feature type="domain" description="USP" evidence="2">
    <location>
        <begin position="297"/>
        <end position="632"/>
    </location>
</feature>
<evidence type="ECO:0000313" key="3">
    <source>
        <dbReference type="EMBL" id="PJE78648.1"/>
    </source>
</evidence>
<gene>
    <name evidence="3" type="ORF">CI610_02399</name>
</gene>
<dbReference type="GO" id="GO:0004843">
    <property type="term" value="F:cysteine-type deubiquitinase activity"/>
    <property type="evidence" value="ECO:0007669"/>
    <property type="project" value="InterPro"/>
</dbReference>
<evidence type="ECO:0000256" key="1">
    <source>
        <dbReference type="SAM" id="MobiDB-lite"/>
    </source>
</evidence>
<sequence>MSIIRFFLFILLPSSLIWAEYPDASIESDNDKASDSSLSSSFSNLGSSCLSVESEYRPQGLSGDCYEGVLGSNYVFVDPSCEVVDHENQNWVALCKKLQERMPSYTDEFLKYMACEGHISIKDMLEVEKTEGLGALTARLASYWNRFYSKNKSDGANREQVTIENKQEELLSENPVVDIGQKSAAMTLVMPGKKLTSSVNIEDPDDNEKYPLKPTENSASERVLPVSSVLMNQQTLVCRSKVLFQDNKAQESFTINPPSEITRQSADIAGKEYKMNTKAQPEHSDYSAPASDRPIGPGLPALGQICWINVAIQVWFYSTPNDVLSTLLRTSHDNEHIDVLRQVFYRLVETGKQMINDQRGGLLEDAQREFIHACMSCAREKLFSNSLLNKALGKEKIEDIGQSDFIEFMTGVSALLHIDQAPACCFSQAYQYRTDWQGRGLKFCEPLASSESMLFYTFGYEAKEAGCPSMIGFIEESMTYDREWNVQEIGYTDMDELCGRKLITRRERVLQFNPVRLKRFQMSLGLADDAEVKNTVKAAFLQDGEKFLMDAVDMRRHSFRIPQVLRAVVLHRTSGSAGHYLVVARDGNNWRVCDESRVMEFSEFAQWRTETDWKEWKDMISKGGYLPVYCVYFTESSGINYKHF</sequence>
<dbReference type="InterPro" id="IPR001394">
    <property type="entry name" value="Peptidase_C19_UCH"/>
</dbReference>
<dbReference type="SUPFAM" id="SSF54001">
    <property type="entry name" value="Cysteine proteinases"/>
    <property type="match status" value="1"/>
</dbReference>
<protein>
    <recommendedName>
        <fullName evidence="2">USP domain-containing protein</fullName>
    </recommendedName>
</protein>
<dbReference type="GO" id="GO:0016579">
    <property type="term" value="P:protein deubiquitination"/>
    <property type="evidence" value="ECO:0007669"/>
    <property type="project" value="InterPro"/>
</dbReference>
<dbReference type="InterPro" id="IPR018200">
    <property type="entry name" value="USP_CS"/>
</dbReference>
<dbReference type="Pfam" id="PF00443">
    <property type="entry name" value="UCH"/>
    <property type="match status" value="1"/>
</dbReference>